<dbReference type="AlphaFoldDB" id="A0AAQ3MUA2"/>
<protein>
    <submittedName>
        <fullName evidence="1">Uncharacterized protein</fullName>
    </submittedName>
</protein>
<accession>A0AAQ3MUA2</accession>
<evidence type="ECO:0000313" key="1">
    <source>
        <dbReference type="EMBL" id="WVY97276.1"/>
    </source>
</evidence>
<organism evidence="1 2">
    <name type="scientific">Vigna mungo</name>
    <name type="common">Black gram</name>
    <name type="synonym">Phaseolus mungo</name>
    <dbReference type="NCBI Taxonomy" id="3915"/>
    <lineage>
        <taxon>Eukaryota</taxon>
        <taxon>Viridiplantae</taxon>
        <taxon>Streptophyta</taxon>
        <taxon>Embryophyta</taxon>
        <taxon>Tracheophyta</taxon>
        <taxon>Spermatophyta</taxon>
        <taxon>Magnoliopsida</taxon>
        <taxon>eudicotyledons</taxon>
        <taxon>Gunneridae</taxon>
        <taxon>Pentapetalae</taxon>
        <taxon>rosids</taxon>
        <taxon>fabids</taxon>
        <taxon>Fabales</taxon>
        <taxon>Fabaceae</taxon>
        <taxon>Papilionoideae</taxon>
        <taxon>50 kb inversion clade</taxon>
        <taxon>NPAAA clade</taxon>
        <taxon>indigoferoid/millettioid clade</taxon>
        <taxon>Phaseoleae</taxon>
        <taxon>Vigna</taxon>
    </lineage>
</organism>
<evidence type="ECO:0000313" key="2">
    <source>
        <dbReference type="Proteomes" id="UP001374535"/>
    </source>
</evidence>
<name>A0AAQ3MUA2_VIGMU</name>
<proteinExistence type="predicted"/>
<reference evidence="1 2" key="1">
    <citation type="journal article" date="2023" name="Life. Sci Alliance">
        <title>Evolutionary insights into 3D genome organization and epigenetic landscape of Vigna mungo.</title>
        <authorList>
            <person name="Junaid A."/>
            <person name="Singh B."/>
            <person name="Bhatia S."/>
        </authorList>
    </citation>
    <scope>NUCLEOTIDE SEQUENCE [LARGE SCALE GENOMIC DNA]</scope>
    <source>
        <strain evidence="1">Urdbean</strain>
    </source>
</reference>
<dbReference type="Proteomes" id="UP001374535">
    <property type="component" value="Chromosome 9"/>
</dbReference>
<gene>
    <name evidence="1" type="ORF">V8G54_029427</name>
</gene>
<keyword evidence="2" id="KW-1185">Reference proteome</keyword>
<sequence>MAHSHYLHHIPSLPSLSASLTSQTPSLPVRRLQLKTLSYHAPSHATFSSFKPLHFALSGALSLGLLFGGIRGEDASIEAAVTAIANCLREPVGPNNCSEVN</sequence>
<dbReference type="EMBL" id="CP144692">
    <property type="protein sequence ID" value="WVY97276.1"/>
    <property type="molecule type" value="Genomic_DNA"/>
</dbReference>
<dbReference type="PANTHER" id="PTHR35514:SF1">
    <property type="entry name" value="THYLAKOID LUMENAL 15.0 KDA PROTEIN 2, CHLOROPLASTIC"/>
    <property type="match status" value="1"/>
</dbReference>
<dbReference type="PANTHER" id="PTHR35514">
    <property type="entry name" value="THYLAKOID LUMENAL 15.0 KDA PROTEIN 2, CHLOROPLASTIC"/>
    <property type="match status" value="1"/>
</dbReference>